<comment type="caution">
    <text evidence="1">The sequence shown here is derived from an EMBL/GenBank/DDBJ whole genome shotgun (WGS) entry which is preliminary data.</text>
</comment>
<dbReference type="Proteomes" id="UP000033769">
    <property type="component" value="Unassembled WGS sequence"/>
</dbReference>
<proteinExistence type="predicted"/>
<dbReference type="EMBL" id="LANO01000006">
    <property type="protein sequence ID" value="KJV53547.1"/>
    <property type="molecule type" value="Genomic_DNA"/>
</dbReference>
<gene>
    <name evidence="1" type="ORF">OTSGILL_0595</name>
</gene>
<name>A0A0F3MDJ9_ORITS</name>
<evidence type="ECO:0000313" key="2">
    <source>
        <dbReference type="Proteomes" id="UP000033769"/>
    </source>
</evidence>
<accession>A0A0F3MDJ9</accession>
<sequence>MQIKEKDSMIYDVTLMSAEGKTISSFQEAALIAEWL</sequence>
<organism evidence="1 2">
    <name type="scientific">Orientia tsutsugamushi str. Gilliam</name>
    <dbReference type="NCBI Taxonomy" id="1359184"/>
    <lineage>
        <taxon>Bacteria</taxon>
        <taxon>Pseudomonadati</taxon>
        <taxon>Pseudomonadota</taxon>
        <taxon>Alphaproteobacteria</taxon>
        <taxon>Rickettsiales</taxon>
        <taxon>Rickettsiaceae</taxon>
        <taxon>Rickettsieae</taxon>
        <taxon>Orientia</taxon>
    </lineage>
</organism>
<dbReference type="PATRIC" id="fig|1359184.3.peg.2604"/>
<protein>
    <submittedName>
        <fullName evidence="1">Uncharacterized protein</fullName>
    </submittedName>
</protein>
<evidence type="ECO:0000313" key="1">
    <source>
        <dbReference type="EMBL" id="KJV53547.1"/>
    </source>
</evidence>
<dbReference type="AlphaFoldDB" id="A0A0F3MDJ9"/>
<reference evidence="1 2" key="1">
    <citation type="submission" date="2015-02" db="EMBL/GenBank/DDBJ databases">
        <title>Genome Sequencing of Rickettsiales.</title>
        <authorList>
            <person name="Daugherty S.C."/>
            <person name="Su Q."/>
            <person name="Abolude K."/>
            <person name="Beier-Sexton M."/>
            <person name="Carlyon J.A."/>
            <person name="Carter R."/>
            <person name="Day N.P."/>
            <person name="Dumler S.J."/>
            <person name="Dyachenko V."/>
            <person name="Godinez A."/>
            <person name="Kurtti T.J."/>
            <person name="Lichay M."/>
            <person name="Mullins K.E."/>
            <person name="Ott S."/>
            <person name="Pappas-Brown V."/>
            <person name="Paris D.H."/>
            <person name="Patel P."/>
            <person name="Richards A.L."/>
            <person name="Sadzewicz L."/>
            <person name="Sears K."/>
            <person name="Seidman D."/>
            <person name="Sengamalay N."/>
            <person name="Stenos J."/>
            <person name="Tallon L.J."/>
            <person name="Vincent G."/>
            <person name="Fraser C.M."/>
            <person name="Munderloh U."/>
            <person name="Dunning-Hotopp J.C."/>
        </authorList>
    </citation>
    <scope>NUCLEOTIDE SEQUENCE [LARGE SCALE GENOMIC DNA]</scope>
    <source>
        <strain evidence="1 2">Gilliam</strain>
    </source>
</reference>